<organism evidence="1 2">
    <name type="scientific">Pseudomonas weihenstephanensis</name>
    <dbReference type="NCBI Taxonomy" id="1608994"/>
    <lineage>
        <taxon>Bacteria</taxon>
        <taxon>Pseudomonadati</taxon>
        <taxon>Pseudomonadota</taxon>
        <taxon>Gammaproteobacteria</taxon>
        <taxon>Pseudomonadales</taxon>
        <taxon>Pseudomonadaceae</taxon>
        <taxon>Pseudomonas</taxon>
    </lineage>
</organism>
<reference evidence="1 2" key="1">
    <citation type="submission" date="2015-02" db="EMBL/GenBank/DDBJ databases">
        <title>Pseudomonas helleri sp. nov. and Pseudomonas weihenstephanensis sp. nov., isolated from raw cows milk.</title>
        <authorList>
            <person name="von Neubeck M."/>
            <person name="Huptas C."/>
            <person name="Wenning M."/>
            <person name="Scherer S."/>
        </authorList>
    </citation>
    <scope>NUCLEOTIDE SEQUENCE [LARGE SCALE GENOMIC DNA]</scope>
    <source>
        <strain evidence="1 2">DSM 29166</strain>
    </source>
</reference>
<evidence type="ECO:0000313" key="1">
    <source>
        <dbReference type="EMBL" id="KMN12132.1"/>
    </source>
</evidence>
<comment type="caution">
    <text evidence="1">The sequence shown here is derived from an EMBL/GenBank/DDBJ whole genome shotgun (WGS) entry which is preliminary data.</text>
</comment>
<accession>A0A0J6IIY2</accession>
<dbReference type="Proteomes" id="UP000036325">
    <property type="component" value="Unassembled WGS sequence"/>
</dbReference>
<name>A0A0J6IIY2_9PSED</name>
<evidence type="ECO:0000313" key="2">
    <source>
        <dbReference type="Proteomes" id="UP000036325"/>
    </source>
</evidence>
<gene>
    <name evidence="1" type="ORF">TU86_19550</name>
</gene>
<dbReference type="STRING" id="1608994.TU86_19550"/>
<sequence>MIDELQASKSCYFYRRKAPITMGAITALFRAIRCAHTSPSNNLFSFIRQAHGASIWSALCFQFDKTPAFLPDADDVIDRVTGYLLIVEHRDYVAIFKSQIDVPADFTKRHLQRISSQDVDRGLTSKDSVFARVRLRHMTLSRFALRSKTLEGENLQNNVGMASSARFAPLGYSFTEADEHFSTTPRTGRISLRADRAGYLELVDYACSIIDRLHPRPGRPSSSPFLAAFARPLELSDLTASPTQFAVDTAILGQAIFDDKVVRLVKRDGGGYRELPKVEVDPILAELTDVLVVAKNAAGKLLLSQLAIGVEVGELAINKTRIALKRFTLPLLADVYVEDTQFALGADEGRVLLKQFIDKEDTYIVLFDQPRFAYLDGNLYQDDSLVNGGNQFLGYLFGNAELATVTDEKGAFTAVHHTFDLDSTFGAVLSTVAPEDDVIVCDDLGDEWADFIGFRTDPASPRITFYHAKHGELTLGASAFHVSVSQAIKNLGNLNLPVPAMTKKFARWNRLYTNNRVKTGIHRTCRGTTADSRTAVEFCRNAPHTFKRVAIVTSSLSKGAVEKAFQDIAAGHTASPYFVQLYWLLSSFFAACTEVGAFGCVICQE</sequence>
<protein>
    <submittedName>
        <fullName evidence="1">Uncharacterized protein</fullName>
    </submittedName>
</protein>
<proteinExistence type="predicted"/>
<dbReference type="AlphaFoldDB" id="A0A0J6IIY2"/>
<dbReference type="PATRIC" id="fig|1608994.3.peg.69"/>
<dbReference type="RefSeq" id="WP_048365976.1">
    <property type="nucleotide sequence ID" value="NZ_JYLF01000010.1"/>
</dbReference>
<dbReference type="EMBL" id="JYLF01000010">
    <property type="protein sequence ID" value="KMN12132.1"/>
    <property type="molecule type" value="Genomic_DNA"/>
</dbReference>